<proteinExistence type="predicted"/>
<name>A0AAV6TXD7_9ARAC</name>
<sequence>MPEEAIGGSADDFLMCNIKKAIDSFVGTFGRVYWRDHLCQSVDGAPLAGRRVVPRMHSWVAAQNPPLDGRDYANANKLRINALPTNSRLRRGRAGNRYCRAGCRCKETLNHILQNCARTHGKRIARYDHLVNNAYTWRKKKAVRFTASPFSIHQSESVNRTLL</sequence>
<evidence type="ECO:0000313" key="1">
    <source>
        <dbReference type="EMBL" id="KAG8176132.1"/>
    </source>
</evidence>
<dbReference type="AlphaFoldDB" id="A0AAV6TXD7"/>
<organism evidence="1 2">
    <name type="scientific">Oedothorax gibbosus</name>
    <dbReference type="NCBI Taxonomy" id="931172"/>
    <lineage>
        <taxon>Eukaryota</taxon>
        <taxon>Metazoa</taxon>
        <taxon>Ecdysozoa</taxon>
        <taxon>Arthropoda</taxon>
        <taxon>Chelicerata</taxon>
        <taxon>Arachnida</taxon>
        <taxon>Araneae</taxon>
        <taxon>Araneomorphae</taxon>
        <taxon>Entelegynae</taxon>
        <taxon>Araneoidea</taxon>
        <taxon>Linyphiidae</taxon>
        <taxon>Erigoninae</taxon>
        <taxon>Oedothorax</taxon>
    </lineage>
</organism>
<reference evidence="1 2" key="1">
    <citation type="journal article" date="2022" name="Nat. Ecol. Evol.">
        <title>A masculinizing supergene underlies an exaggerated male reproductive morph in a spider.</title>
        <authorList>
            <person name="Hendrickx F."/>
            <person name="De Corte Z."/>
            <person name="Sonet G."/>
            <person name="Van Belleghem S.M."/>
            <person name="Kostlbacher S."/>
            <person name="Vangestel C."/>
        </authorList>
    </citation>
    <scope>NUCLEOTIDE SEQUENCE [LARGE SCALE GENOMIC DNA]</scope>
    <source>
        <strain evidence="1">W744_W776</strain>
    </source>
</reference>
<comment type="caution">
    <text evidence="1">The sequence shown here is derived from an EMBL/GenBank/DDBJ whole genome shotgun (WGS) entry which is preliminary data.</text>
</comment>
<protein>
    <submittedName>
        <fullName evidence="1">Uncharacterized protein</fullName>
    </submittedName>
</protein>
<dbReference type="Proteomes" id="UP000827092">
    <property type="component" value="Unassembled WGS sequence"/>
</dbReference>
<gene>
    <name evidence="1" type="ORF">JTE90_012386</name>
</gene>
<evidence type="ECO:0000313" key="2">
    <source>
        <dbReference type="Proteomes" id="UP000827092"/>
    </source>
</evidence>
<dbReference type="EMBL" id="JAFNEN010000916">
    <property type="protein sequence ID" value="KAG8176132.1"/>
    <property type="molecule type" value="Genomic_DNA"/>
</dbReference>
<accession>A0AAV6TXD7</accession>
<keyword evidence="2" id="KW-1185">Reference proteome</keyword>